<name>A0A179GA01_PURLI</name>
<dbReference type="EMBL" id="LSBH01000009">
    <property type="protein sequence ID" value="OAQ74642.1"/>
    <property type="molecule type" value="Genomic_DNA"/>
</dbReference>
<accession>A0A179GA01</accession>
<protein>
    <submittedName>
        <fullName evidence="2">Uncharacterized protein</fullName>
    </submittedName>
</protein>
<dbReference type="Proteomes" id="UP000078340">
    <property type="component" value="Unassembled WGS sequence"/>
</dbReference>
<dbReference type="Proteomes" id="UP000078240">
    <property type="component" value="Unassembled WGS sequence"/>
</dbReference>
<evidence type="ECO:0000313" key="4">
    <source>
        <dbReference type="Proteomes" id="UP000078240"/>
    </source>
</evidence>
<comment type="caution">
    <text evidence="2">The sequence shown here is derived from an EMBL/GenBank/DDBJ whole genome shotgun (WGS) entry which is preliminary data.</text>
</comment>
<evidence type="ECO:0000313" key="3">
    <source>
        <dbReference type="EMBL" id="OAQ82745.1"/>
    </source>
</evidence>
<proteinExistence type="predicted"/>
<reference evidence="2 4" key="1">
    <citation type="submission" date="2016-01" db="EMBL/GenBank/DDBJ databases">
        <title>Biosynthesis of antibiotic leucinostatins and their inhibition on Phytophthora in bio-control Purpureocillium lilacinum.</title>
        <authorList>
            <person name="Wang G."/>
            <person name="Liu Z."/>
            <person name="Lin R."/>
            <person name="Li E."/>
            <person name="Mao Z."/>
            <person name="Ling J."/>
            <person name="Yin W."/>
            <person name="Xie B."/>
        </authorList>
    </citation>
    <scope>NUCLEOTIDE SEQUENCE [LARGE SCALE GENOMIC DNA]</scope>
    <source>
        <strain evidence="2">PLBJ-1</strain>
        <strain evidence="3">PLFJ-1</strain>
    </source>
</reference>
<organism evidence="2 4">
    <name type="scientific">Purpureocillium lilacinum</name>
    <name type="common">Paecilomyces lilacinus</name>
    <dbReference type="NCBI Taxonomy" id="33203"/>
    <lineage>
        <taxon>Eukaryota</taxon>
        <taxon>Fungi</taxon>
        <taxon>Dikarya</taxon>
        <taxon>Ascomycota</taxon>
        <taxon>Pezizomycotina</taxon>
        <taxon>Sordariomycetes</taxon>
        <taxon>Hypocreomycetidae</taxon>
        <taxon>Hypocreales</taxon>
        <taxon>Ophiocordycipitaceae</taxon>
        <taxon>Purpureocillium</taxon>
    </lineage>
</organism>
<dbReference type="AlphaFoldDB" id="A0A179GA01"/>
<sequence length="103" mass="11456">MPFAPTEFQIEGKGTEQDRKCPGAELPPRVPICSCRYLRATNPIWHRCAVVIPGRMVRLDVDVESGKPKWTDLCRTLTFTGTRVVGRCSSCRAVAPLSGCFLF</sequence>
<dbReference type="EMBL" id="LSBI01000008">
    <property type="protein sequence ID" value="OAQ82745.1"/>
    <property type="molecule type" value="Genomic_DNA"/>
</dbReference>
<gene>
    <name evidence="2" type="ORF">VFPBJ_09937</name>
    <name evidence="3" type="ORF">VFPFJ_08548</name>
</gene>
<feature type="region of interest" description="Disordered" evidence="1">
    <location>
        <begin position="1"/>
        <end position="21"/>
    </location>
</feature>
<evidence type="ECO:0000313" key="2">
    <source>
        <dbReference type="EMBL" id="OAQ74642.1"/>
    </source>
</evidence>
<evidence type="ECO:0000256" key="1">
    <source>
        <dbReference type="SAM" id="MobiDB-lite"/>
    </source>
</evidence>